<protein>
    <submittedName>
        <fullName evidence="2">Uncharacterized protein</fullName>
    </submittedName>
</protein>
<reference evidence="2 3" key="1">
    <citation type="journal article" date="2013" name="Genome Biol.">
        <title>Genome of Acanthamoeba castellanii highlights extensive lateral gene transfer and early evolution of tyrosine kinase signaling.</title>
        <authorList>
            <person name="Clarke M."/>
            <person name="Lohan A.J."/>
            <person name="Liu B."/>
            <person name="Lagkouvardos I."/>
            <person name="Roy S."/>
            <person name="Zafar N."/>
            <person name="Bertelli C."/>
            <person name="Schilde C."/>
            <person name="Kianianmomeni A."/>
            <person name="Burglin T.R."/>
            <person name="Frech C."/>
            <person name="Turcotte B."/>
            <person name="Kopec K.O."/>
            <person name="Synnott J.M."/>
            <person name="Choo C."/>
            <person name="Paponov I."/>
            <person name="Finkler A."/>
            <person name="Soon Heng Tan C."/>
            <person name="Hutchins A.P."/>
            <person name="Weinmeier T."/>
            <person name="Rattei T."/>
            <person name="Chu J.S."/>
            <person name="Gimenez G."/>
            <person name="Irimia M."/>
            <person name="Rigden D.J."/>
            <person name="Fitzpatrick D.A."/>
            <person name="Lorenzo-Morales J."/>
            <person name="Bateman A."/>
            <person name="Chiu C.H."/>
            <person name="Tang P."/>
            <person name="Hegemann P."/>
            <person name="Fromm H."/>
            <person name="Raoult D."/>
            <person name="Greub G."/>
            <person name="Miranda-Saavedra D."/>
            <person name="Chen N."/>
            <person name="Nash P."/>
            <person name="Ginger M.L."/>
            <person name="Horn M."/>
            <person name="Schaap P."/>
            <person name="Caler L."/>
            <person name="Loftus B."/>
        </authorList>
    </citation>
    <scope>NUCLEOTIDE SEQUENCE [LARGE SCALE GENOMIC DNA]</scope>
    <source>
        <strain evidence="2 3">Neff</strain>
    </source>
</reference>
<dbReference type="EMBL" id="KB007971">
    <property type="protein sequence ID" value="ELR17863.1"/>
    <property type="molecule type" value="Genomic_DNA"/>
</dbReference>
<accession>L8GZA4</accession>
<dbReference type="AlphaFoldDB" id="L8GZA4"/>
<evidence type="ECO:0000256" key="1">
    <source>
        <dbReference type="SAM" id="MobiDB-lite"/>
    </source>
</evidence>
<evidence type="ECO:0000313" key="3">
    <source>
        <dbReference type="Proteomes" id="UP000011083"/>
    </source>
</evidence>
<proteinExistence type="predicted"/>
<feature type="region of interest" description="Disordered" evidence="1">
    <location>
        <begin position="24"/>
        <end position="124"/>
    </location>
</feature>
<name>L8GZA4_ACACF</name>
<organism evidence="2 3">
    <name type="scientific">Acanthamoeba castellanii (strain ATCC 30010 / Neff)</name>
    <dbReference type="NCBI Taxonomy" id="1257118"/>
    <lineage>
        <taxon>Eukaryota</taxon>
        <taxon>Amoebozoa</taxon>
        <taxon>Discosea</taxon>
        <taxon>Longamoebia</taxon>
        <taxon>Centramoebida</taxon>
        <taxon>Acanthamoebidae</taxon>
        <taxon>Acanthamoeba</taxon>
    </lineage>
</organism>
<dbReference type="KEGG" id="acan:ACA1_248880"/>
<feature type="compositionally biased region" description="Basic residues" evidence="1">
    <location>
        <begin position="83"/>
        <end position="96"/>
    </location>
</feature>
<evidence type="ECO:0000313" key="2">
    <source>
        <dbReference type="EMBL" id="ELR17863.1"/>
    </source>
</evidence>
<gene>
    <name evidence="2" type="ORF">ACA1_248880</name>
</gene>
<dbReference type="RefSeq" id="XP_004339876.1">
    <property type="nucleotide sequence ID" value="XM_004339828.1"/>
</dbReference>
<dbReference type="VEuPathDB" id="AmoebaDB:ACA1_248880"/>
<feature type="compositionally biased region" description="Acidic residues" evidence="1">
    <location>
        <begin position="61"/>
        <end position="77"/>
    </location>
</feature>
<dbReference type="Proteomes" id="UP000011083">
    <property type="component" value="Unassembled WGS sequence"/>
</dbReference>
<dbReference type="GeneID" id="14918605"/>
<keyword evidence="3" id="KW-1185">Reference proteome</keyword>
<sequence>MDVYVPVIENLEAAMITARNAMLDKGWSPDPKCYDERRFATRRHPPAGTKCHAHSAKEEEGVSESETEGTTPDGEDEPLPRQKALRKRSKFRRKYRMTSATAPRRQGGKKEGQHIKINTALWSD</sequence>